<keyword evidence="3" id="KW-0732">Signal</keyword>
<dbReference type="InterPro" id="IPR012944">
    <property type="entry name" value="SusD_RagB_dom"/>
</dbReference>
<evidence type="ECO:0000259" key="6">
    <source>
        <dbReference type="Pfam" id="PF07980"/>
    </source>
</evidence>
<protein>
    <submittedName>
        <fullName evidence="8">RagB/SusD family nutrient uptake outer membrane protein</fullName>
    </submittedName>
</protein>
<evidence type="ECO:0000313" key="8">
    <source>
        <dbReference type="EMBL" id="MBD8487783.1"/>
    </source>
</evidence>
<dbReference type="SUPFAM" id="SSF48452">
    <property type="entry name" value="TPR-like"/>
    <property type="match status" value="1"/>
</dbReference>
<dbReference type="Pfam" id="PF07980">
    <property type="entry name" value="SusD_RagB"/>
    <property type="match status" value="1"/>
</dbReference>
<dbReference type="Proteomes" id="UP000647133">
    <property type="component" value="Unassembled WGS sequence"/>
</dbReference>
<evidence type="ECO:0000313" key="9">
    <source>
        <dbReference type="Proteomes" id="UP000647133"/>
    </source>
</evidence>
<comment type="subcellular location">
    <subcellularLocation>
        <location evidence="1">Cell outer membrane</location>
    </subcellularLocation>
</comment>
<accession>A0ABR9AGB5</accession>
<dbReference type="Gene3D" id="1.25.40.390">
    <property type="match status" value="1"/>
</dbReference>
<dbReference type="EMBL" id="JACYTQ010000001">
    <property type="protein sequence ID" value="MBD8487783.1"/>
    <property type="molecule type" value="Genomic_DNA"/>
</dbReference>
<feature type="domain" description="RagB/SusD" evidence="6">
    <location>
        <begin position="295"/>
        <end position="541"/>
    </location>
</feature>
<comment type="caution">
    <text evidence="8">The sequence shown here is derived from an EMBL/GenBank/DDBJ whole genome shotgun (WGS) entry which is preliminary data.</text>
</comment>
<evidence type="ECO:0000256" key="2">
    <source>
        <dbReference type="ARBA" id="ARBA00006275"/>
    </source>
</evidence>
<keyword evidence="4" id="KW-0472">Membrane</keyword>
<dbReference type="Pfam" id="PF14322">
    <property type="entry name" value="SusD-like_3"/>
    <property type="match status" value="1"/>
</dbReference>
<dbReference type="RefSeq" id="WP_192008272.1">
    <property type="nucleotide sequence ID" value="NZ_JACYTQ010000001.1"/>
</dbReference>
<evidence type="ECO:0000256" key="4">
    <source>
        <dbReference type="ARBA" id="ARBA00023136"/>
    </source>
</evidence>
<evidence type="ECO:0000259" key="7">
    <source>
        <dbReference type="Pfam" id="PF14322"/>
    </source>
</evidence>
<evidence type="ECO:0000256" key="3">
    <source>
        <dbReference type="ARBA" id="ARBA00022729"/>
    </source>
</evidence>
<dbReference type="InterPro" id="IPR011990">
    <property type="entry name" value="TPR-like_helical_dom_sf"/>
</dbReference>
<evidence type="ECO:0000256" key="1">
    <source>
        <dbReference type="ARBA" id="ARBA00004442"/>
    </source>
</evidence>
<evidence type="ECO:0000256" key="5">
    <source>
        <dbReference type="ARBA" id="ARBA00023237"/>
    </source>
</evidence>
<comment type="similarity">
    <text evidence="2">Belongs to the SusD family.</text>
</comment>
<keyword evidence="9" id="KW-1185">Reference proteome</keyword>
<dbReference type="PROSITE" id="PS51257">
    <property type="entry name" value="PROKAR_LIPOPROTEIN"/>
    <property type="match status" value="1"/>
</dbReference>
<organism evidence="8 9">
    <name type="scientific">Echinicola arenosa</name>
    <dbReference type="NCBI Taxonomy" id="2774144"/>
    <lineage>
        <taxon>Bacteria</taxon>
        <taxon>Pseudomonadati</taxon>
        <taxon>Bacteroidota</taxon>
        <taxon>Cytophagia</taxon>
        <taxon>Cytophagales</taxon>
        <taxon>Cyclobacteriaceae</taxon>
        <taxon>Echinicola</taxon>
    </lineage>
</organism>
<dbReference type="InterPro" id="IPR033985">
    <property type="entry name" value="SusD-like_N"/>
</dbReference>
<gene>
    <name evidence="8" type="ORF">IFO69_03375</name>
</gene>
<keyword evidence="5" id="KW-0998">Cell outer membrane</keyword>
<sequence length="541" mass="60868">MKYQNKNILAGLLALIISFSSCDVDRFPETALSDPSFWRNENDLQLAANYLYTFLPTLPVTTDVWSDDAFGTAPNSISDGTRIAPATDGNYNTPYRLIRAANNIIEKAPRSLENGLAPEIVDRYVSEAKFFRAWGYFNLVKRYGDVPLILASLSEDDERLFAPANDREEVLEAVYADLDAAASFLPAPSEMSGDEFGRISSTAALGFKSRVALFEGTRAKYHGYGDPQKHLSLASEAAEACIESGEHGLFGDYFDLYQYEGEGPDNPENILVKQYGVSVTESILSHVTQRNLETGAANPTKALADAYLMSDGLPIEKSPLYDEPESIMDVFENRDPRMLATFYKEGDEYTGTMPVFNVPSLSFQRTGFANRRYANLTDWQNSRSYIDYTIIRYAEVLLNFAEATYEINGSISDQELNSSINLLRNRAGVAPLSNAFASANSLDLLEEIRRERRVELALEGYRYWDLIRWKTAEDVLPQAILGNYYFEDEFGTDVTPNVNEDNIIVLQTEENRSFDPDRDYLWPLPINELGLNPALEQNPNW</sequence>
<feature type="domain" description="SusD-like N-terminal" evidence="7">
    <location>
        <begin position="86"/>
        <end position="213"/>
    </location>
</feature>
<reference evidence="8 9" key="1">
    <citation type="submission" date="2020-09" db="EMBL/GenBank/DDBJ databases">
        <title>Echinicola sp. CAU 1574 isolated from sand of Sido Beach.</title>
        <authorList>
            <person name="Kim W."/>
        </authorList>
    </citation>
    <scope>NUCLEOTIDE SEQUENCE [LARGE SCALE GENOMIC DNA]</scope>
    <source>
        <strain evidence="8 9">CAU 1574</strain>
    </source>
</reference>
<proteinExistence type="inferred from homology"/>
<name>A0ABR9AGB5_9BACT</name>